<dbReference type="EMBL" id="FQUW01000034">
    <property type="protein sequence ID" value="SHF50508.1"/>
    <property type="molecule type" value="Genomic_DNA"/>
</dbReference>
<dbReference type="Pfam" id="PF14084">
    <property type="entry name" value="DUF4264"/>
    <property type="match status" value="1"/>
</dbReference>
<dbReference type="RefSeq" id="WP_073166693.1">
    <property type="nucleotide sequence ID" value="NZ_FQUW01000034.1"/>
</dbReference>
<protein>
    <recommendedName>
        <fullName evidence="3">DUF4264 domain-containing protein</fullName>
    </recommendedName>
</protein>
<keyword evidence="2" id="KW-1185">Reference proteome</keyword>
<dbReference type="OrthoDB" id="2382360at2"/>
<name>A0A1M5C6X8_9FIRM</name>
<accession>A0A1M5C6X8</accession>
<reference evidence="2" key="1">
    <citation type="submission" date="2016-11" db="EMBL/GenBank/DDBJ databases">
        <authorList>
            <person name="Varghese N."/>
            <person name="Submissions S."/>
        </authorList>
    </citation>
    <scope>NUCLEOTIDE SEQUENCE [LARGE SCALE GENOMIC DNA]</scope>
    <source>
        <strain evidence="2">DSM 11792</strain>
    </source>
</reference>
<dbReference type="PIRSF" id="PIRSF036698">
    <property type="entry name" value="UCP036698"/>
    <property type="match status" value="1"/>
</dbReference>
<evidence type="ECO:0000313" key="1">
    <source>
        <dbReference type="EMBL" id="SHF50508.1"/>
    </source>
</evidence>
<dbReference type="AlphaFoldDB" id="A0A1M5C6X8"/>
<dbReference type="InterPro" id="IPR012190">
    <property type="entry name" value="UCP036698"/>
</dbReference>
<dbReference type="Proteomes" id="UP000184196">
    <property type="component" value="Unassembled WGS sequence"/>
</dbReference>
<evidence type="ECO:0000313" key="2">
    <source>
        <dbReference type="Proteomes" id="UP000184196"/>
    </source>
</evidence>
<proteinExistence type="predicted"/>
<evidence type="ECO:0008006" key="3">
    <source>
        <dbReference type="Google" id="ProtNLM"/>
    </source>
</evidence>
<organism evidence="1 2">
    <name type="scientific">Desulfofundulus australicus DSM 11792</name>
    <dbReference type="NCBI Taxonomy" id="1121425"/>
    <lineage>
        <taxon>Bacteria</taxon>
        <taxon>Bacillati</taxon>
        <taxon>Bacillota</taxon>
        <taxon>Clostridia</taxon>
        <taxon>Eubacteriales</taxon>
        <taxon>Peptococcaceae</taxon>
        <taxon>Desulfofundulus</taxon>
    </lineage>
</organism>
<gene>
    <name evidence="1" type="ORF">SAMN02745218_02443</name>
</gene>
<sequence length="58" mass="6882">MKEKEGKLELIATKSFTPYPEMYKVIDFLNKNLKHKKLMFGLTKDAEKDKMIISIYEI</sequence>